<dbReference type="PROSITE" id="PS00912">
    <property type="entry name" value="DHODEHASE_2"/>
    <property type="match status" value="1"/>
</dbReference>
<comment type="caution">
    <text evidence="15">The sequence shown here is derived from an EMBL/GenBank/DDBJ whole genome shotgun (WGS) entry which is preliminary data.</text>
</comment>
<dbReference type="InterPro" id="IPR050074">
    <property type="entry name" value="DHO_dehydrogenase"/>
</dbReference>
<keyword evidence="11 13" id="KW-0472">Membrane</keyword>
<evidence type="ECO:0000256" key="6">
    <source>
        <dbReference type="ARBA" id="ARBA00022475"/>
    </source>
</evidence>
<dbReference type="Gene3D" id="3.20.20.70">
    <property type="entry name" value="Aldolase class I"/>
    <property type="match status" value="1"/>
</dbReference>
<keyword evidence="9 13" id="KW-0665">Pyrimidine biosynthesis</keyword>
<dbReference type="GO" id="GO:0005886">
    <property type="term" value="C:plasma membrane"/>
    <property type="evidence" value="ECO:0007669"/>
    <property type="project" value="UniProtKB-SubCell"/>
</dbReference>
<dbReference type="GO" id="GO:0044205">
    <property type="term" value="P:'de novo' UMP biosynthetic process"/>
    <property type="evidence" value="ECO:0007669"/>
    <property type="project" value="UniProtKB-UniRule"/>
</dbReference>
<dbReference type="GO" id="GO:0106430">
    <property type="term" value="F:dihydroorotate dehydrogenase (quinone) activity"/>
    <property type="evidence" value="ECO:0007669"/>
    <property type="project" value="UniProtKB-EC"/>
</dbReference>
<comment type="subcellular location">
    <subcellularLocation>
        <location evidence="2 13">Cell membrane</location>
        <topology evidence="2 13">Peripheral membrane protein</topology>
    </subcellularLocation>
</comment>
<gene>
    <name evidence="13" type="primary">pyrD</name>
    <name evidence="15" type="ORF">HT102_01660</name>
</gene>
<evidence type="ECO:0000256" key="13">
    <source>
        <dbReference type="HAMAP-Rule" id="MF_00225"/>
    </source>
</evidence>
<evidence type="ECO:0000256" key="7">
    <source>
        <dbReference type="ARBA" id="ARBA00022630"/>
    </source>
</evidence>
<evidence type="ECO:0000256" key="2">
    <source>
        <dbReference type="ARBA" id="ARBA00004202"/>
    </source>
</evidence>
<keyword evidence="8 13" id="KW-0288">FMN</keyword>
<dbReference type="FunFam" id="3.20.20.70:FF:000123">
    <property type="entry name" value="Dihydroorotate dehydrogenase (quinone)"/>
    <property type="match status" value="1"/>
</dbReference>
<evidence type="ECO:0000313" key="15">
    <source>
        <dbReference type="EMBL" id="MBD8505197.1"/>
    </source>
</evidence>
<feature type="binding site" evidence="13">
    <location>
        <begin position="66"/>
        <end position="70"/>
    </location>
    <ligand>
        <name>FMN</name>
        <dbReference type="ChEBI" id="CHEBI:58210"/>
    </ligand>
</feature>
<evidence type="ECO:0000256" key="1">
    <source>
        <dbReference type="ARBA" id="ARBA00003125"/>
    </source>
</evidence>
<dbReference type="GO" id="GO:0005737">
    <property type="term" value="C:cytoplasm"/>
    <property type="evidence" value="ECO:0007669"/>
    <property type="project" value="InterPro"/>
</dbReference>
<dbReference type="EC" id="1.3.5.2" evidence="13"/>
<feature type="binding site" evidence="13">
    <location>
        <begin position="316"/>
        <end position="317"/>
    </location>
    <ligand>
        <name>FMN</name>
        <dbReference type="ChEBI" id="CHEBI:58210"/>
    </ligand>
</feature>
<comment type="cofactor">
    <cofactor evidence="13">
        <name>FMN</name>
        <dbReference type="ChEBI" id="CHEBI:58210"/>
    </cofactor>
    <text evidence="13">Binds 1 FMN per subunit.</text>
</comment>
<dbReference type="InterPro" id="IPR005719">
    <property type="entry name" value="Dihydroorotate_DH_2"/>
</dbReference>
<feature type="binding site" evidence="13">
    <location>
        <position position="176"/>
    </location>
    <ligand>
        <name>FMN</name>
        <dbReference type="ChEBI" id="CHEBI:58210"/>
    </ligand>
</feature>
<feature type="binding site" evidence="13">
    <location>
        <position position="90"/>
    </location>
    <ligand>
        <name>FMN</name>
        <dbReference type="ChEBI" id="CHEBI:58210"/>
    </ligand>
</feature>
<evidence type="ECO:0000256" key="5">
    <source>
        <dbReference type="ARBA" id="ARBA00011245"/>
    </source>
</evidence>
<feature type="binding site" evidence="13">
    <location>
        <position position="212"/>
    </location>
    <ligand>
        <name>FMN</name>
        <dbReference type="ChEBI" id="CHEBI:58210"/>
    </ligand>
</feature>
<dbReference type="InterPro" id="IPR013785">
    <property type="entry name" value="Aldolase_TIM"/>
</dbReference>
<protein>
    <recommendedName>
        <fullName evidence="13">Dihydroorotate dehydrogenase (quinone)</fullName>
        <ecNumber evidence="13">1.3.5.2</ecNumber>
    </recommendedName>
    <alternativeName>
        <fullName evidence="13">DHOdehase</fullName>
        <shortName evidence="13">DHOD</shortName>
        <shortName evidence="13">DHODase</shortName>
    </alternativeName>
    <alternativeName>
        <fullName evidence="13">Dihydroorotate oxidase</fullName>
    </alternativeName>
</protein>
<comment type="subunit">
    <text evidence="5 13">Monomer.</text>
</comment>
<dbReference type="PANTHER" id="PTHR48109">
    <property type="entry name" value="DIHYDROOROTATE DEHYDROGENASE (QUINONE), MITOCHONDRIAL-RELATED"/>
    <property type="match status" value="1"/>
</dbReference>
<feature type="binding site" evidence="13">
    <location>
        <position position="176"/>
    </location>
    <ligand>
        <name>substrate</name>
    </ligand>
</feature>
<evidence type="ECO:0000256" key="8">
    <source>
        <dbReference type="ARBA" id="ARBA00022643"/>
    </source>
</evidence>
<dbReference type="PROSITE" id="PS00911">
    <property type="entry name" value="DHODEHASE_1"/>
    <property type="match status" value="1"/>
</dbReference>
<dbReference type="InterPro" id="IPR001295">
    <property type="entry name" value="Dihydroorotate_DH_CS"/>
</dbReference>
<organism evidence="15 16">
    <name type="scientific">Lolliginicoccus lacisalsi</name>
    <dbReference type="NCBI Taxonomy" id="2742202"/>
    <lineage>
        <taxon>Bacteria</taxon>
        <taxon>Bacillati</taxon>
        <taxon>Actinomycetota</taxon>
        <taxon>Actinomycetes</taxon>
        <taxon>Mycobacteriales</taxon>
        <taxon>Hoyosellaceae</taxon>
        <taxon>Lolliginicoccus</taxon>
    </lineage>
</organism>
<evidence type="ECO:0000256" key="9">
    <source>
        <dbReference type="ARBA" id="ARBA00022975"/>
    </source>
</evidence>
<sequence length="359" mass="37913">MYRILLRLMFLLPPEVIHRFVFGAIKAVGIIAPLSWISSALLARHDPILRSTAFGVGFPAPLGLAAGFDKNAAAVNSWGPIGFGYAGIGTVTAHAQPGNPAPRLFRLPADHALINRMGFNNHGAGFATNNLRKRRTSIPIGANIGKTKVVPTDEAISDYLASARLLGPLSDFLVVNVSSPNTPGLRDLQAVESLRPLLTAIRAAVTVPVLVKIAPDLSDEDIDAVADLALELELDGIVATNTTISRAGLNTPAAEVEAMGAGGLSGAPVADRSLDVLRRLHRRTGGRITLVSAGGIETVDQAWQRIQAGASLLQGYTGYIYGGPLWPRRINEGIARKLRAHGYASLAEAVGSENRQGAR</sequence>
<evidence type="ECO:0000256" key="11">
    <source>
        <dbReference type="ARBA" id="ARBA00023136"/>
    </source>
</evidence>
<feature type="binding site" evidence="13">
    <location>
        <position position="240"/>
    </location>
    <ligand>
        <name>FMN</name>
        <dbReference type="ChEBI" id="CHEBI:58210"/>
    </ligand>
</feature>
<dbReference type="InterPro" id="IPR005720">
    <property type="entry name" value="Dihydroorotate_DH_cat"/>
</dbReference>
<comment type="pathway">
    <text evidence="3 13">Pyrimidine metabolism; UMP biosynthesis via de novo pathway; orotate from (S)-dihydroorotate (quinone route): step 1/1.</text>
</comment>
<reference evidence="15" key="1">
    <citation type="submission" date="2020-09" db="EMBL/GenBank/DDBJ databases">
        <title>Hoyosella lacisalsi sp. nov., a halotolerant actinobacterium isolated from soil of Lake Gudzhirganskoe.</title>
        <authorList>
            <person name="Yang Q."/>
            <person name="Guo P.Y."/>
            <person name="Liu S.W."/>
            <person name="Li F.N."/>
            <person name="Sun C.H."/>
        </authorList>
    </citation>
    <scope>NUCLEOTIDE SEQUENCE</scope>
    <source>
        <strain evidence="15">G463</strain>
    </source>
</reference>
<feature type="binding site" evidence="13">
    <location>
        <position position="266"/>
    </location>
    <ligand>
        <name>FMN</name>
        <dbReference type="ChEBI" id="CHEBI:58210"/>
    </ligand>
</feature>
<evidence type="ECO:0000259" key="14">
    <source>
        <dbReference type="Pfam" id="PF01180"/>
    </source>
</evidence>
<dbReference type="Pfam" id="PF01180">
    <property type="entry name" value="DHO_dh"/>
    <property type="match status" value="1"/>
</dbReference>
<keyword evidence="6 13" id="KW-1003">Cell membrane</keyword>
<feature type="binding site" evidence="13">
    <location>
        <position position="181"/>
    </location>
    <ligand>
        <name>substrate</name>
    </ligand>
</feature>
<dbReference type="HAMAP" id="MF_00225">
    <property type="entry name" value="DHO_dh_type2"/>
    <property type="match status" value="1"/>
</dbReference>
<evidence type="ECO:0000313" key="16">
    <source>
        <dbReference type="Proteomes" id="UP000642993"/>
    </source>
</evidence>
<evidence type="ECO:0000256" key="10">
    <source>
        <dbReference type="ARBA" id="ARBA00023002"/>
    </source>
</evidence>
<evidence type="ECO:0000256" key="12">
    <source>
        <dbReference type="ARBA" id="ARBA00048639"/>
    </source>
</evidence>
<dbReference type="Proteomes" id="UP000642993">
    <property type="component" value="Unassembled WGS sequence"/>
</dbReference>
<evidence type="ECO:0000256" key="3">
    <source>
        <dbReference type="ARBA" id="ARBA00005161"/>
    </source>
</evidence>
<name>A0A927JB57_9ACTN</name>
<keyword evidence="10 13" id="KW-0560">Oxidoreductase</keyword>
<comment type="function">
    <text evidence="1 13">Catalyzes the conversion of dihydroorotate to orotate with quinone as electron acceptor.</text>
</comment>
<dbReference type="RefSeq" id="WP_192038003.1">
    <property type="nucleotide sequence ID" value="NZ_JACYWE010000001.1"/>
</dbReference>
<keyword evidence="16" id="KW-1185">Reference proteome</keyword>
<dbReference type="NCBIfam" id="NF003652">
    <property type="entry name" value="PRK05286.2-5"/>
    <property type="match status" value="1"/>
</dbReference>
<feature type="binding site" evidence="13">
    <location>
        <begin position="115"/>
        <end position="119"/>
    </location>
    <ligand>
        <name>substrate</name>
    </ligand>
</feature>
<comment type="catalytic activity">
    <reaction evidence="12 13">
        <text>(S)-dihydroorotate + a quinone = orotate + a quinol</text>
        <dbReference type="Rhea" id="RHEA:30187"/>
        <dbReference type="ChEBI" id="CHEBI:24646"/>
        <dbReference type="ChEBI" id="CHEBI:30839"/>
        <dbReference type="ChEBI" id="CHEBI:30864"/>
        <dbReference type="ChEBI" id="CHEBI:132124"/>
        <dbReference type="EC" id="1.3.5.2"/>
    </reaction>
</comment>
<comment type="similarity">
    <text evidence="4 13">Belongs to the dihydroorotate dehydrogenase family. Type 2 subfamily.</text>
</comment>
<feature type="binding site" evidence="13">
    <location>
        <begin position="241"/>
        <end position="242"/>
    </location>
    <ligand>
        <name>substrate</name>
    </ligand>
</feature>
<evidence type="ECO:0000256" key="4">
    <source>
        <dbReference type="ARBA" id="ARBA00005359"/>
    </source>
</evidence>
<accession>A0A927JB57</accession>
<feature type="binding site" evidence="13">
    <location>
        <position position="295"/>
    </location>
    <ligand>
        <name>FMN</name>
        <dbReference type="ChEBI" id="CHEBI:58210"/>
    </ligand>
</feature>
<feature type="domain" description="Dihydroorotate dehydrogenase catalytic" evidence="14">
    <location>
        <begin position="49"/>
        <end position="338"/>
    </location>
</feature>
<feature type="binding site" evidence="13">
    <location>
        <position position="70"/>
    </location>
    <ligand>
        <name>substrate</name>
    </ligand>
</feature>
<dbReference type="GO" id="GO:0006207">
    <property type="term" value="P:'de novo' pyrimidine nucleobase biosynthetic process"/>
    <property type="evidence" value="ECO:0007669"/>
    <property type="project" value="UniProtKB-UniRule"/>
</dbReference>
<dbReference type="CDD" id="cd04738">
    <property type="entry name" value="DHOD_2_like"/>
    <property type="match status" value="1"/>
</dbReference>
<feature type="active site" description="Nucleophile" evidence="13">
    <location>
        <position position="179"/>
    </location>
</feature>
<dbReference type="EMBL" id="JACYWE010000001">
    <property type="protein sequence ID" value="MBD8505197.1"/>
    <property type="molecule type" value="Genomic_DNA"/>
</dbReference>
<dbReference type="AlphaFoldDB" id="A0A927JB57"/>
<dbReference type="NCBIfam" id="NF003648">
    <property type="entry name" value="PRK05286.2-1"/>
    <property type="match status" value="1"/>
</dbReference>
<feature type="binding site" evidence="13">
    <location>
        <position position="143"/>
    </location>
    <ligand>
        <name>FMN</name>
        <dbReference type="ChEBI" id="CHEBI:58210"/>
    </ligand>
</feature>
<keyword evidence="7 13" id="KW-0285">Flavoprotein</keyword>
<proteinExistence type="inferred from homology"/>
<dbReference type="NCBIfam" id="TIGR01036">
    <property type="entry name" value="pyrD_sub2"/>
    <property type="match status" value="1"/>
</dbReference>
<dbReference type="PANTHER" id="PTHR48109:SF4">
    <property type="entry name" value="DIHYDROOROTATE DEHYDROGENASE (QUINONE), MITOCHONDRIAL"/>
    <property type="match status" value="1"/>
</dbReference>
<dbReference type="SUPFAM" id="SSF51395">
    <property type="entry name" value="FMN-linked oxidoreductases"/>
    <property type="match status" value="1"/>
</dbReference>